<sequence>MTSISLNPTTKYLDGDFGFKPKHENSFLNSKKMNSKGCNMAILQLSLMIFDFVMDILFVSKEGKAVEALYIPSIIFLTVPIGINTIGAFYIISKENKEGLFFDWFTQHEKVASVFTVLSSADIEILSTLHSHLAGFEFFHAPTSTKGKNRIFWISCLTVFVEDIPQMIIQLLYHNSVVTYDIIPLLALISSSLSLLINIIGRSFQAINLYRHGTLEYDATEHKIKIDTNY</sequence>
<name>A0A397ITA1_9GLOM</name>
<feature type="transmembrane region" description="Helical" evidence="1">
    <location>
        <begin position="151"/>
        <end position="173"/>
    </location>
</feature>
<protein>
    <recommendedName>
        <fullName evidence="4">XK-related protein</fullName>
    </recommendedName>
</protein>
<feature type="transmembrane region" description="Helical" evidence="1">
    <location>
        <begin position="40"/>
        <end position="58"/>
    </location>
</feature>
<dbReference type="Proteomes" id="UP000266861">
    <property type="component" value="Unassembled WGS sequence"/>
</dbReference>
<evidence type="ECO:0000313" key="3">
    <source>
        <dbReference type="Proteomes" id="UP000266861"/>
    </source>
</evidence>
<evidence type="ECO:0008006" key="4">
    <source>
        <dbReference type="Google" id="ProtNLM"/>
    </source>
</evidence>
<keyword evidence="1" id="KW-1133">Transmembrane helix</keyword>
<keyword evidence="3" id="KW-1185">Reference proteome</keyword>
<dbReference type="OrthoDB" id="2152535at2759"/>
<keyword evidence="1" id="KW-0812">Transmembrane</keyword>
<feature type="transmembrane region" description="Helical" evidence="1">
    <location>
        <begin position="179"/>
        <end position="201"/>
    </location>
</feature>
<feature type="transmembrane region" description="Helical" evidence="1">
    <location>
        <begin position="70"/>
        <end position="92"/>
    </location>
</feature>
<dbReference type="STRING" id="1348612.A0A397ITA1"/>
<accession>A0A397ITA1</accession>
<evidence type="ECO:0000313" key="2">
    <source>
        <dbReference type="EMBL" id="RHZ78022.1"/>
    </source>
</evidence>
<comment type="caution">
    <text evidence="2">The sequence shown here is derived from an EMBL/GenBank/DDBJ whole genome shotgun (WGS) entry which is preliminary data.</text>
</comment>
<dbReference type="EMBL" id="PQFF01000158">
    <property type="protein sequence ID" value="RHZ78022.1"/>
    <property type="molecule type" value="Genomic_DNA"/>
</dbReference>
<gene>
    <name evidence="2" type="ORF">Glove_168g35</name>
</gene>
<organism evidence="2 3">
    <name type="scientific">Diversispora epigaea</name>
    <dbReference type="NCBI Taxonomy" id="1348612"/>
    <lineage>
        <taxon>Eukaryota</taxon>
        <taxon>Fungi</taxon>
        <taxon>Fungi incertae sedis</taxon>
        <taxon>Mucoromycota</taxon>
        <taxon>Glomeromycotina</taxon>
        <taxon>Glomeromycetes</taxon>
        <taxon>Diversisporales</taxon>
        <taxon>Diversisporaceae</taxon>
        <taxon>Diversispora</taxon>
    </lineage>
</organism>
<dbReference type="AlphaFoldDB" id="A0A397ITA1"/>
<proteinExistence type="predicted"/>
<evidence type="ECO:0000256" key="1">
    <source>
        <dbReference type="SAM" id="Phobius"/>
    </source>
</evidence>
<keyword evidence="1" id="KW-0472">Membrane</keyword>
<reference evidence="2 3" key="1">
    <citation type="submission" date="2018-08" db="EMBL/GenBank/DDBJ databases">
        <title>Genome and evolution of the arbuscular mycorrhizal fungus Diversispora epigaea (formerly Glomus versiforme) and its bacterial endosymbionts.</title>
        <authorList>
            <person name="Sun X."/>
            <person name="Fei Z."/>
            <person name="Harrison M."/>
        </authorList>
    </citation>
    <scope>NUCLEOTIDE SEQUENCE [LARGE SCALE GENOMIC DNA]</scope>
    <source>
        <strain evidence="2 3">IT104</strain>
    </source>
</reference>